<keyword evidence="15" id="KW-1185">Reference proteome</keyword>
<dbReference type="GO" id="GO:0034220">
    <property type="term" value="P:monoatomic ion transmembrane transport"/>
    <property type="evidence" value="ECO:0007669"/>
    <property type="project" value="UniProtKB-KW"/>
</dbReference>
<feature type="transmembrane region" description="Helical" evidence="12">
    <location>
        <begin position="45"/>
        <end position="64"/>
    </location>
</feature>
<dbReference type="PROSITE" id="PS51013">
    <property type="entry name" value="PANNEXIN"/>
    <property type="match status" value="1"/>
</dbReference>
<keyword evidence="5 12" id="KW-0812">Transmembrane</keyword>
<evidence type="ECO:0000256" key="2">
    <source>
        <dbReference type="ARBA" id="ARBA00004651"/>
    </source>
</evidence>
<feature type="transmembrane region" description="Helical" evidence="12">
    <location>
        <begin position="15"/>
        <end position="33"/>
    </location>
</feature>
<evidence type="ECO:0000256" key="7">
    <source>
        <dbReference type="ARBA" id="ARBA00022949"/>
    </source>
</evidence>
<feature type="transmembrane region" description="Helical" evidence="12">
    <location>
        <begin position="119"/>
        <end position="141"/>
    </location>
</feature>
<comment type="caution">
    <text evidence="12">Lacks conserved residue(s) required for the propagation of feature annotation.</text>
</comment>
<keyword evidence="7" id="KW-0965">Cell junction</keyword>
<evidence type="ECO:0000313" key="14">
    <source>
        <dbReference type="EMBL" id="KAK4316941.1"/>
    </source>
</evidence>
<evidence type="ECO:0000256" key="4">
    <source>
        <dbReference type="ARBA" id="ARBA00022475"/>
    </source>
</evidence>
<comment type="function">
    <text evidence="12">Structural component of the gap junctions.</text>
</comment>
<keyword evidence="8 12" id="KW-1133">Transmembrane helix</keyword>
<proteinExistence type="inferred from homology"/>
<name>A0AAE1UDS6_9EUCA</name>
<evidence type="ECO:0000256" key="5">
    <source>
        <dbReference type="ARBA" id="ARBA00022692"/>
    </source>
</evidence>
<dbReference type="GO" id="GO:0007602">
    <property type="term" value="P:phototransduction"/>
    <property type="evidence" value="ECO:0007669"/>
    <property type="project" value="TreeGrafter"/>
</dbReference>
<keyword evidence="6" id="KW-0303">Gap junction</keyword>
<evidence type="ECO:0000256" key="10">
    <source>
        <dbReference type="ARBA" id="ARBA00023136"/>
    </source>
</evidence>
<evidence type="ECO:0000256" key="6">
    <source>
        <dbReference type="ARBA" id="ARBA00022868"/>
    </source>
</evidence>
<evidence type="ECO:0000313" key="15">
    <source>
        <dbReference type="Proteomes" id="UP001292094"/>
    </source>
</evidence>
<evidence type="ECO:0000313" key="13">
    <source>
        <dbReference type="EMBL" id="KAK4311263.1"/>
    </source>
</evidence>
<dbReference type="EMBL" id="JAWZYT010000968">
    <property type="protein sequence ID" value="KAK4316941.1"/>
    <property type="molecule type" value="Genomic_DNA"/>
</dbReference>
<keyword evidence="10 12" id="KW-0472">Membrane</keyword>
<dbReference type="GO" id="GO:0005921">
    <property type="term" value="C:gap junction"/>
    <property type="evidence" value="ECO:0007669"/>
    <property type="project" value="UniProtKB-SubCell"/>
</dbReference>
<evidence type="ECO:0000256" key="1">
    <source>
        <dbReference type="ARBA" id="ARBA00004610"/>
    </source>
</evidence>
<dbReference type="Proteomes" id="UP001292094">
    <property type="component" value="Unassembled WGS sequence"/>
</dbReference>
<comment type="subcellular location">
    <subcellularLocation>
        <location evidence="1">Cell junction</location>
        <location evidence="1">Gap junction</location>
    </subcellularLocation>
    <subcellularLocation>
        <location evidence="2 12">Cell membrane</location>
        <topology evidence="2 12">Multi-pass membrane protein</topology>
    </subcellularLocation>
</comment>
<evidence type="ECO:0000256" key="8">
    <source>
        <dbReference type="ARBA" id="ARBA00022989"/>
    </source>
</evidence>
<protein>
    <recommendedName>
        <fullName evidence="12">Innexin</fullName>
    </recommendedName>
</protein>
<feature type="transmembrane region" description="Helical" evidence="12">
    <location>
        <begin position="277"/>
        <end position="302"/>
    </location>
</feature>
<dbReference type="Pfam" id="PF00876">
    <property type="entry name" value="Innexin"/>
    <property type="match status" value="1"/>
</dbReference>
<evidence type="ECO:0000256" key="11">
    <source>
        <dbReference type="ARBA" id="ARBA00023303"/>
    </source>
</evidence>
<gene>
    <name evidence="12" type="primary">inx</name>
    <name evidence="14" type="ORF">Pmani_011947</name>
    <name evidence="13" type="ORF">Pmani_017222</name>
</gene>
<sequence>MVAEDSWDGKTRHHIKMVLGVLGALVGMTKVHYSRTAVDSWTFRLHYRVTTTFCLAAAALVTAADFVGKPIQCLVGYKSAPKPITTYCWISSSFTINSTWPIPGIGPVNKYHEQTFHAYYQWVTAVLFLQAFLFYLPHFIWKNLEGKQVDLLLQDLNKNLIDDDSKQKRENILKYLKDSWGLNIKYSMGYFVCEILNLVNVVGQMFLIDKFLGGIFFSYGTKVFSLLSADAELRSDPVIETFPRVTKCTFRKYGASGTLVQEDALCVLPQNIINEKIYFIMWLWFIILTIISALQIIWRLVLYSSSYLRVRLLSHRAKMPASLKLEQTVRLMHLGDYCLLDSIGRNLDPLNFRNILDGVTMAAEEVHEATAPVMDSYRPLYPSPEVETLPRKRYIDQPDLATVIQ</sequence>
<dbReference type="PRINTS" id="PR01262">
    <property type="entry name" value="INNEXIN"/>
</dbReference>
<dbReference type="GO" id="GO:0005886">
    <property type="term" value="C:plasma membrane"/>
    <property type="evidence" value="ECO:0007669"/>
    <property type="project" value="UniProtKB-SubCell"/>
</dbReference>
<dbReference type="GO" id="GO:0005243">
    <property type="term" value="F:gap junction channel activity"/>
    <property type="evidence" value="ECO:0007669"/>
    <property type="project" value="TreeGrafter"/>
</dbReference>
<keyword evidence="4" id="KW-1003">Cell membrane</keyword>
<keyword evidence="9 12" id="KW-0406">Ion transport</keyword>
<accession>A0AAE1UDS6</accession>
<comment type="caution">
    <text evidence="14">The sequence shown here is derived from an EMBL/GenBank/DDBJ whole genome shotgun (WGS) entry which is preliminary data.</text>
</comment>
<dbReference type="PANTHER" id="PTHR11893">
    <property type="entry name" value="INNEXIN"/>
    <property type="match status" value="1"/>
</dbReference>
<evidence type="ECO:0000256" key="9">
    <source>
        <dbReference type="ARBA" id="ARBA00023065"/>
    </source>
</evidence>
<feature type="transmembrane region" description="Helical" evidence="12">
    <location>
        <begin position="188"/>
        <end position="208"/>
    </location>
</feature>
<evidence type="ECO:0000256" key="3">
    <source>
        <dbReference type="ARBA" id="ARBA00022448"/>
    </source>
</evidence>
<keyword evidence="3 12" id="KW-0813">Transport</keyword>
<dbReference type="EMBL" id="JAWZYT010001538">
    <property type="protein sequence ID" value="KAK4311263.1"/>
    <property type="molecule type" value="Genomic_DNA"/>
</dbReference>
<reference evidence="14" key="1">
    <citation type="submission" date="2023-11" db="EMBL/GenBank/DDBJ databases">
        <title>Genome assemblies of two species of porcelain crab, Petrolisthes cinctipes and Petrolisthes manimaculis (Anomura: Porcellanidae).</title>
        <authorList>
            <person name="Angst P."/>
        </authorList>
    </citation>
    <scope>NUCLEOTIDE SEQUENCE</scope>
    <source>
        <strain evidence="14">PB745_02</strain>
        <tissue evidence="14">Gill</tissue>
    </source>
</reference>
<dbReference type="AlphaFoldDB" id="A0AAE1UDS6"/>
<dbReference type="InterPro" id="IPR000990">
    <property type="entry name" value="Innexin"/>
</dbReference>
<dbReference type="PANTHER" id="PTHR11893:SF37">
    <property type="entry name" value="INNEXIN INX3"/>
    <property type="match status" value="1"/>
</dbReference>
<evidence type="ECO:0000256" key="12">
    <source>
        <dbReference type="RuleBase" id="RU010713"/>
    </source>
</evidence>
<organism evidence="14 15">
    <name type="scientific">Petrolisthes manimaculis</name>
    <dbReference type="NCBI Taxonomy" id="1843537"/>
    <lineage>
        <taxon>Eukaryota</taxon>
        <taxon>Metazoa</taxon>
        <taxon>Ecdysozoa</taxon>
        <taxon>Arthropoda</taxon>
        <taxon>Crustacea</taxon>
        <taxon>Multicrustacea</taxon>
        <taxon>Malacostraca</taxon>
        <taxon>Eumalacostraca</taxon>
        <taxon>Eucarida</taxon>
        <taxon>Decapoda</taxon>
        <taxon>Pleocyemata</taxon>
        <taxon>Anomura</taxon>
        <taxon>Galatheoidea</taxon>
        <taxon>Porcellanidae</taxon>
        <taxon>Petrolisthes</taxon>
    </lineage>
</organism>
<comment type="similarity">
    <text evidence="12">Belongs to the pannexin family.</text>
</comment>
<keyword evidence="11 12" id="KW-0407">Ion channel</keyword>